<accession>A5DZ56</accession>
<gene>
    <name evidence="2" type="ORF">LELG_02643</name>
</gene>
<sequence length="357" mass="39005">MKVIYASISLGAFAVFAQALYAPPLSRNPADELNLSVTGLNNLAVALRKINAIETQDSKYIDNGNLGAAVGAGVGASTGDGAGADDGDGAEVQVRAQVLNVAQDLLKRSDSPLLDTILGYLNDSGAAIVVLDASLLNPQLLQVVIDTTIWILKQNLINLTDLLIAIERSGLVFDILNLTLEDPEVLPGLIRITKEVMLQSNLDFSGLLKRDAIVSEEDDELNDVEILEAFLKWNTNNSKHARDLENTEEFQLDKRENEMLNEVFIALRNSGLAVSVIRHLLTTPELAQPNAYFLVSILESHAIDVSDLLKALKESRLIWDSIASLLKNPQIVKEFGGKIILRVTKGLVPQKFIDDWF</sequence>
<dbReference type="EMBL" id="CH981526">
    <property type="protein sequence ID" value="EDK44464.1"/>
    <property type="molecule type" value="Genomic_DNA"/>
</dbReference>
<keyword evidence="1" id="KW-0732">Signal</keyword>
<evidence type="ECO:0000313" key="3">
    <source>
        <dbReference type="Proteomes" id="UP000001996"/>
    </source>
</evidence>
<feature type="signal peptide" evidence="1">
    <location>
        <begin position="1"/>
        <end position="19"/>
    </location>
</feature>
<dbReference type="eggNOG" id="ENOG502RPWB">
    <property type="taxonomic scope" value="Eukaryota"/>
</dbReference>
<dbReference type="KEGG" id="lel:PVL30_003491"/>
<dbReference type="Proteomes" id="UP000001996">
    <property type="component" value="Unassembled WGS sequence"/>
</dbReference>
<evidence type="ECO:0008006" key="4">
    <source>
        <dbReference type="Google" id="ProtNLM"/>
    </source>
</evidence>
<reference evidence="2 3" key="1">
    <citation type="journal article" date="2009" name="Nature">
        <title>Evolution of pathogenicity and sexual reproduction in eight Candida genomes.</title>
        <authorList>
            <person name="Butler G."/>
            <person name="Rasmussen M.D."/>
            <person name="Lin M.F."/>
            <person name="Santos M.A."/>
            <person name="Sakthikumar S."/>
            <person name="Munro C.A."/>
            <person name="Rheinbay E."/>
            <person name="Grabherr M."/>
            <person name="Forche A."/>
            <person name="Reedy J.L."/>
            <person name="Agrafioti I."/>
            <person name="Arnaud M.B."/>
            <person name="Bates S."/>
            <person name="Brown A.J."/>
            <person name="Brunke S."/>
            <person name="Costanzo M.C."/>
            <person name="Fitzpatrick D.A."/>
            <person name="de Groot P.W."/>
            <person name="Harris D."/>
            <person name="Hoyer L.L."/>
            <person name="Hube B."/>
            <person name="Klis F.M."/>
            <person name="Kodira C."/>
            <person name="Lennard N."/>
            <person name="Logue M.E."/>
            <person name="Martin R."/>
            <person name="Neiman A.M."/>
            <person name="Nikolaou E."/>
            <person name="Quail M.A."/>
            <person name="Quinn J."/>
            <person name="Santos M.C."/>
            <person name="Schmitzberger F.F."/>
            <person name="Sherlock G."/>
            <person name="Shah P."/>
            <person name="Silverstein K.A."/>
            <person name="Skrzypek M.S."/>
            <person name="Soll D."/>
            <person name="Staggs R."/>
            <person name="Stansfield I."/>
            <person name="Stumpf M.P."/>
            <person name="Sudbery P.E."/>
            <person name="Srikantha T."/>
            <person name="Zeng Q."/>
            <person name="Berman J."/>
            <person name="Berriman M."/>
            <person name="Heitman J."/>
            <person name="Gow N.A."/>
            <person name="Lorenz M.C."/>
            <person name="Birren B.W."/>
            <person name="Kellis M."/>
            <person name="Cuomo C.A."/>
        </authorList>
    </citation>
    <scope>NUCLEOTIDE SEQUENCE [LARGE SCALE GENOMIC DNA]</scope>
    <source>
        <strain evidence="3">ATCC 11503 / BCRC 21390 / CBS 2605 / JCM 1781 / NBRC 1676 / NRRL YB-4239</strain>
    </source>
</reference>
<feature type="chain" id="PRO_5002681432" description="Nucleotide exchange factor SIL1" evidence="1">
    <location>
        <begin position="20"/>
        <end position="357"/>
    </location>
</feature>
<dbReference type="VEuPathDB" id="FungiDB:LELG_02643"/>
<name>A5DZ56_LODEL</name>
<dbReference type="GeneID" id="5233136"/>
<protein>
    <recommendedName>
        <fullName evidence="4">Nucleotide exchange factor SIL1</fullName>
    </recommendedName>
</protein>
<proteinExistence type="predicted"/>
<dbReference type="AlphaFoldDB" id="A5DZ56"/>
<evidence type="ECO:0000313" key="2">
    <source>
        <dbReference type="EMBL" id="EDK44464.1"/>
    </source>
</evidence>
<organism evidence="2 3">
    <name type="scientific">Lodderomyces elongisporus (strain ATCC 11503 / CBS 2605 / JCM 1781 / NBRC 1676 / NRRL YB-4239)</name>
    <name type="common">Yeast</name>
    <name type="synonym">Saccharomyces elongisporus</name>
    <dbReference type="NCBI Taxonomy" id="379508"/>
    <lineage>
        <taxon>Eukaryota</taxon>
        <taxon>Fungi</taxon>
        <taxon>Dikarya</taxon>
        <taxon>Ascomycota</taxon>
        <taxon>Saccharomycotina</taxon>
        <taxon>Pichiomycetes</taxon>
        <taxon>Debaryomycetaceae</taxon>
        <taxon>Candida/Lodderomyces clade</taxon>
        <taxon>Lodderomyces</taxon>
    </lineage>
</organism>
<evidence type="ECO:0000256" key="1">
    <source>
        <dbReference type="SAM" id="SignalP"/>
    </source>
</evidence>
<dbReference type="OrthoDB" id="4018855at2759"/>
<keyword evidence="3" id="KW-1185">Reference proteome</keyword>
<dbReference type="HOGENOM" id="CLU_776270_0_0_1"/>
<dbReference type="InParanoid" id="A5DZ56"/>